<dbReference type="EC" id="4.1.3.17" evidence="5"/>
<evidence type="ECO:0000256" key="7">
    <source>
        <dbReference type="ARBA" id="ARBA00016549"/>
    </source>
</evidence>
<comment type="catalytic activity">
    <reaction evidence="12">
        <text>oxaloacetate + H(+) = pyruvate + CO2</text>
        <dbReference type="Rhea" id="RHEA:15641"/>
        <dbReference type="ChEBI" id="CHEBI:15361"/>
        <dbReference type="ChEBI" id="CHEBI:15378"/>
        <dbReference type="ChEBI" id="CHEBI:16452"/>
        <dbReference type="ChEBI" id="CHEBI:16526"/>
        <dbReference type="EC" id="4.1.1.112"/>
    </reaction>
</comment>
<evidence type="ECO:0000256" key="8">
    <source>
        <dbReference type="ARBA" id="ARBA00025046"/>
    </source>
</evidence>
<dbReference type="InterPro" id="IPR005493">
    <property type="entry name" value="RraA/RraA-like"/>
</dbReference>
<sequence>MSDTAAGSGLAAGHATDRSAALAAAGRLTDEAFETPTELSTASISDALDSLGLPGSLHGIGALRRGGRIVGPVFTVTYEPVDATGGTVGDFLDDVPVGAVILIDNAGRTDCTVWGGIMSEVAHDRGVAGTVINGTCRDVAVATALGYPIWSVSRFMRTGKDRVRVAAVQTSVTIDQVVVRPGDILVADDDGAVVVPAARWDEIVDIARHIDRVEEAIVETVRSGATLAEARARHGYHALQTRKDPS</sequence>
<comment type="catalytic activity">
    <reaction evidence="1">
        <text>4-hydroxy-4-methyl-2-oxoglutarate = 2 pyruvate</text>
        <dbReference type="Rhea" id="RHEA:22748"/>
        <dbReference type="ChEBI" id="CHEBI:15361"/>
        <dbReference type="ChEBI" id="CHEBI:58276"/>
        <dbReference type="EC" id="4.1.3.17"/>
    </reaction>
</comment>
<dbReference type="EC" id="4.1.1.112" evidence="6"/>
<dbReference type="RefSeq" id="WP_286251574.1">
    <property type="nucleotide sequence ID" value="NZ_AP018448.1"/>
</dbReference>
<evidence type="ECO:0000256" key="5">
    <source>
        <dbReference type="ARBA" id="ARBA00012213"/>
    </source>
</evidence>
<evidence type="ECO:0000256" key="9">
    <source>
        <dbReference type="ARBA" id="ARBA00029596"/>
    </source>
</evidence>
<keyword evidence="14" id="KW-1185">Reference proteome</keyword>
<dbReference type="Pfam" id="PF03737">
    <property type="entry name" value="RraA-like"/>
    <property type="match status" value="1"/>
</dbReference>
<gene>
    <name evidence="13" type="ORF">SGFS_037380</name>
</gene>
<comment type="function">
    <text evidence="8">Catalyzes the aldol cleavage of 4-hydroxy-4-methyl-2-oxoglutarate (HMG) into 2 molecules of pyruvate. Also contains a secondary oxaloacetate (OAA) decarboxylase activity due to the common pyruvate enolate transition state formed following C-C bond cleavage in the retro-aldol and decarboxylation reactions.</text>
</comment>
<comment type="subunit">
    <text evidence="4">Homotrimer.</text>
</comment>
<comment type="similarity">
    <text evidence="3">Belongs to the class II aldolase/RraA-like family.</text>
</comment>
<accession>A0ABN5VGQ2</accession>
<name>A0ABN5VGQ2_9ACTN</name>
<evidence type="ECO:0000313" key="13">
    <source>
        <dbReference type="EMBL" id="BBC32444.1"/>
    </source>
</evidence>
<evidence type="ECO:0000256" key="11">
    <source>
        <dbReference type="ARBA" id="ARBA00032305"/>
    </source>
</evidence>
<evidence type="ECO:0000256" key="3">
    <source>
        <dbReference type="ARBA" id="ARBA00008621"/>
    </source>
</evidence>
<dbReference type="PANTHER" id="PTHR33254">
    <property type="entry name" value="4-HYDROXY-4-METHYL-2-OXOGLUTARATE ALDOLASE 3-RELATED"/>
    <property type="match status" value="1"/>
</dbReference>
<reference evidence="13 14" key="2">
    <citation type="journal article" date="2023" name="ChemBioChem">
        <title>Acyltransferase Domain Exchange between Two Independent Type I Polyketide Synthases in the Same Producer Strain of Macrolide Antibiotics.</title>
        <authorList>
            <person name="Kudo F."/>
            <person name="Kishikawa K."/>
            <person name="Tsuboi K."/>
            <person name="Kido T."/>
            <person name="Usui T."/>
            <person name="Hashimoto J."/>
            <person name="Shin-Ya K."/>
            <person name="Miyanaga A."/>
            <person name="Eguchi T."/>
        </authorList>
    </citation>
    <scope>NUCLEOTIDE SEQUENCE [LARGE SCALE GENOMIC DNA]</scope>
    <source>
        <strain evidence="13 14">A-8890</strain>
    </source>
</reference>
<dbReference type="InterPro" id="IPR036704">
    <property type="entry name" value="RraA/RraA-like_sf"/>
</dbReference>
<comment type="cofactor">
    <cofactor evidence="2">
        <name>a divalent metal cation</name>
        <dbReference type="ChEBI" id="CHEBI:60240"/>
    </cofactor>
</comment>
<evidence type="ECO:0000256" key="10">
    <source>
        <dbReference type="ARBA" id="ARBA00030169"/>
    </source>
</evidence>
<dbReference type="EMBL" id="AP018448">
    <property type="protein sequence ID" value="BBC32444.1"/>
    <property type="molecule type" value="Genomic_DNA"/>
</dbReference>
<reference evidence="13 14" key="1">
    <citation type="journal article" date="2010" name="ChemBioChem">
        <title>Cloning and characterization of the biosynthetic gene cluster of 16-membered macrolide antibiotic FD-891: involvement of a dual functional cytochrome P450 monooxygenase catalyzing epoxidation and hydroxylation.</title>
        <authorList>
            <person name="Kudo F."/>
            <person name="Motegi A."/>
            <person name="Mizoue K."/>
            <person name="Eguchi T."/>
        </authorList>
    </citation>
    <scope>NUCLEOTIDE SEQUENCE [LARGE SCALE GENOMIC DNA]</scope>
    <source>
        <strain evidence="13 14">A-8890</strain>
    </source>
</reference>
<protein>
    <recommendedName>
        <fullName evidence="7">Putative 4-hydroxy-4-methyl-2-oxoglutarate aldolase</fullName>
        <ecNumber evidence="6">4.1.1.112</ecNumber>
        <ecNumber evidence="5">4.1.3.17</ecNumber>
    </recommendedName>
    <alternativeName>
        <fullName evidence="11">Oxaloacetate decarboxylase</fullName>
    </alternativeName>
    <alternativeName>
        <fullName evidence="9">Regulator of ribonuclease activity homolog</fullName>
    </alternativeName>
    <alternativeName>
        <fullName evidence="10">RraA-like protein</fullName>
    </alternativeName>
</protein>
<evidence type="ECO:0000313" key="14">
    <source>
        <dbReference type="Proteomes" id="UP001321542"/>
    </source>
</evidence>
<organism evidence="13 14">
    <name type="scientific">Streptomyces graminofaciens</name>
    <dbReference type="NCBI Taxonomy" id="68212"/>
    <lineage>
        <taxon>Bacteria</taxon>
        <taxon>Bacillati</taxon>
        <taxon>Actinomycetota</taxon>
        <taxon>Actinomycetes</taxon>
        <taxon>Kitasatosporales</taxon>
        <taxon>Streptomycetaceae</taxon>
        <taxon>Streptomyces</taxon>
    </lineage>
</organism>
<evidence type="ECO:0000256" key="1">
    <source>
        <dbReference type="ARBA" id="ARBA00001342"/>
    </source>
</evidence>
<dbReference type="Proteomes" id="UP001321542">
    <property type="component" value="Chromosome"/>
</dbReference>
<dbReference type="CDD" id="cd16841">
    <property type="entry name" value="RraA_family"/>
    <property type="match status" value="1"/>
</dbReference>
<dbReference type="SUPFAM" id="SSF89562">
    <property type="entry name" value="RraA-like"/>
    <property type="match status" value="1"/>
</dbReference>
<evidence type="ECO:0000256" key="12">
    <source>
        <dbReference type="ARBA" id="ARBA00047973"/>
    </source>
</evidence>
<evidence type="ECO:0000256" key="6">
    <source>
        <dbReference type="ARBA" id="ARBA00012947"/>
    </source>
</evidence>
<dbReference type="Gene3D" id="3.50.30.40">
    <property type="entry name" value="Ribonuclease E inhibitor RraA/RraA-like"/>
    <property type="match status" value="1"/>
</dbReference>
<proteinExistence type="inferred from homology"/>
<evidence type="ECO:0000256" key="4">
    <source>
        <dbReference type="ARBA" id="ARBA00011233"/>
    </source>
</evidence>
<dbReference type="PANTHER" id="PTHR33254:SF4">
    <property type="entry name" value="4-HYDROXY-4-METHYL-2-OXOGLUTARATE ALDOLASE 3-RELATED"/>
    <property type="match status" value="1"/>
</dbReference>
<evidence type="ECO:0000256" key="2">
    <source>
        <dbReference type="ARBA" id="ARBA00001968"/>
    </source>
</evidence>